<dbReference type="OrthoDB" id="8449338at2"/>
<reference evidence="2 3" key="1">
    <citation type="submission" date="2017-09" db="EMBL/GenBank/DDBJ databases">
        <title>Biodiversity and function of Thalassospira species in the particle-attached aromatic-hydrocarbon-degrading consortia from the surface seawater of the South China Sea.</title>
        <authorList>
            <person name="Dong C."/>
            <person name="Liu R."/>
            <person name="Shao Z."/>
        </authorList>
    </citation>
    <scope>NUCLEOTIDE SEQUENCE [LARGE SCALE GENOMIC DNA]</scope>
    <source>
        <strain evidence="2 3">CSC1P2</strain>
    </source>
</reference>
<dbReference type="EMBL" id="NWTK01000001">
    <property type="protein sequence ID" value="PKR56047.1"/>
    <property type="molecule type" value="Genomic_DNA"/>
</dbReference>
<keyword evidence="1" id="KW-0812">Transmembrane</keyword>
<sequence length="106" mass="12428">MGKIMITEPVDLGWWLTMVEVPALAGLFWLIWRSRAEFQRNLDQHSRISQRDAQENRDALAAFKLDVARNYVSIPYLKDVERRLTGHLLRIEAKLESRDIEPARKP</sequence>
<name>A0A2N3KZX5_9PROT</name>
<keyword evidence="1" id="KW-0472">Membrane</keyword>
<organism evidence="2 3">
    <name type="scientific">Thalassospira marina</name>
    <dbReference type="NCBI Taxonomy" id="2048283"/>
    <lineage>
        <taxon>Bacteria</taxon>
        <taxon>Pseudomonadati</taxon>
        <taxon>Pseudomonadota</taxon>
        <taxon>Alphaproteobacteria</taxon>
        <taxon>Rhodospirillales</taxon>
        <taxon>Thalassospiraceae</taxon>
        <taxon>Thalassospira</taxon>
    </lineage>
</organism>
<dbReference type="AlphaFoldDB" id="A0A2N3KZX5"/>
<evidence type="ECO:0000313" key="3">
    <source>
        <dbReference type="Proteomes" id="UP000233597"/>
    </source>
</evidence>
<feature type="transmembrane region" description="Helical" evidence="1">
    <location>
        <begin position="12"/>
        <end position="32"/>
    </location>
</feature>
<comment type="caution">
    <text evidence="2">The sequence shown here is derived from an EMBL/GenBank/DDBJ whole genome shotgun (WGS) entry which is preliminary data.</text>
</comment>
<keyword evidence="1" id="KW-1133">Transmembrane helix</keyword>
<protein>
    <submittedName>
        <fullName evidence="2">Uncharacterized protein</fullName>
    </submittedName>
</protein>
<accession>A0A2N3KZX5</accession>
<dbReference type="Proteomes" id="UP000233597">
    <property type="component" value="Unassembled WGS sequence"/>
</dbReference>
<evidence type="ECO:0000313" key="2">
    <source>
        <dbReference type="EMBL" id="PKR56047.1"/>
    </source>
</evidence>
<evidence type="ECO:0000256" key="1">
    <source>
        <dbReference type="SAM" id="Phobius"/>
    </source>
</evidence>
<gene>
    <name evidence="2" type="ORF">COO20_02225</name>
</gene>
<proteinExistence type="predicted"/>